<dbReference type="Gene3D" id="3.40.50.2300">
    <property type="match status" value="1"/>
</dbReference>
<sequence>MVTPPLPLILLIDDDPDEYLILSLFFTHDIARLHWASQPIAGIKKAELIRPDIIILDQYIPGFDAIETVKQIKAVKPLRNIPVLISTGTIHPTVKTGLLDAGAINLQEKPIPVGILNNIISLHLCTPGK</sequence>
<reference evidence="4 5" key="1">
    <citation type="submission" date="2019-12" db="EMBL/GenBank/DDBJ databases">
        <title>The draft genomic sequence of strain Chitinophaga oryziterrae JCM 16595.</title>
        <authorList>
            <person name="Zhang X."/>
        </authorList>
    </citation>
    <scope>NUCLEOTIDE SEQUENCE [LARGE SCALE GENOMIC DNA]</scope>
    <source>
        <strain evidence="4 5">JCM 16595</strain>
    </source>
</reference>
<organism evidence="4 5">
    <name type="scientific">Chitinophaga oryziterrae</name>
    <dbReference type="NCBI Taxonomy" id="1031224"/>
    <lineage>
        <taxon>Bacteria</taxon>
        <taxon>Pseudomonadati</taxon>
        <taxon>Bacteroidota</taxon>
        <taxon>Chitinophagia</taxon>
        <taxon>Chitinophagales</taxon>
        <taxon>Chitinophagaceae</taxon>
        <taxon>Chitinophaga</taxon>
    </lineage>
</organism>
<dbReference type="SUPFAM" id="SSF52172">
    <property type="entry name" value="CheY-like"/>
    <property type="match status" value="1"/>
</dbReference>
<dbReference type="PROSITE" id="PS50110">
    <property type="entry name" value="RESPONSE_REGULATORY"/>
    <property type="match status" value="1"/>
</dbReference>
<feature type="modified residue" description="4-aspartylphosphate" evidence="2">
    <location>
        <position position="57"/>
    </location>
</feature>
<dbReference type="EMBL" id="WRXO01000015">
    <property type="protein sequence ID" value="MVT45077.1"/>
    <property type="molecule type" value="Genomic_DNA"/>
</dbReference>
<dbReference type="Proteomes" id="UP000468388">
    <property type="component" value="Unassembled WGS sequence"/>
</dbReference>
<name>A0A6N8JIL8_9BACT</name>
<dbReference type="InterPro" id="IPR001789">
    <property type="entry name" value="Sig_transdc_resp-reg_receiver"/>
</dbReference>
<protein>
    <submittedName>
        <fullName evidence="4">Response regulator</fullName>
    </submittedName>
</protein>
<dbReference type="GO" id="GO:0000160">
    <property type="term" value="P:phosphorelay signal transduction system"/>
    <property type="evidence" value="ECO:0007669"/>
    <property type="project" value="InterPro"/>
</dbReference>
<dbReference type="RefSeq" id="WP_157303861.1">
    <property type="nucleotide sequence ID" value="NZ_BAAAZB010000018.1"/>
</dbReference>
<dbReference type="SMART" id="SM00448">
    <property type="entry name" value="REC"/>
    <property type="match status" value="1"/>
</dbReference>
<dbReference type="OrthoDB" id="9789181at2"/>
<evidence type="ECO:0000256" key="2">
    <source>
        <dbReference type="PROSITE-ProRule" id="PRU00169"/>
    </source>
</evidence>
<accession>A0A6N8JIL8</accession>
<evidence type="ECO:0000313" key="5">
    <source>
        <dbReference type="Proteomes" id="UP000468388"/>
    </source>
</evidence>
<evidence type="ECO:0000313" key="4">
    <source>
        <dbReference type="EMBL" id="MVT45077.1"/>
    </source>
</evidence>
<gene>
    <name evidence="4" type="ORF">GO495_31105</name>
</gene>
<dbReference type="CDD" id="cd00156">
    <property type="entry name" value="REC"/>
    <property type="match status" value="1"/>
</dbReference>
<dbReference type="InterPro" id="IPR011006">
    <property type="entry name" value="CheY-like_superfamily"/>
</dbReference>
<evidence type="ECO:0000256" key="1">
    <source>
        <dbReference type="ARBA" id="ARBA00022553"/>
    </source>
</evidence>
<dbReference type="InterPro" id="IPR050595">
    <property type="entry name" value="Bact_response_regulator"/>
</dbReference>
<dbReference type="AlphaFoldDB" id="A0A6N8JIL8"/>
<proteinExistence type="predicted"/>
<comment type="caution">
    <text evidence="4">The sequence shown here is derived from an EMBL/GenBank/DDBJ whole genome shotgun (WGS) entry which is preliminary data.</text>
</comment>
<evidence type="ECO:0000259" key="3">
    <source>
        <dbReference type="PROSITE" id="PS50110"/>
    </source>
</evidence>
<keyword evidence="5" id="KW-1185">Reference proteome</keyword>
<dbReference type="Pfam" id="PF00072">
    <property type="entry name" value="Response_reg"/>
    <property type="match status" value="1"/>
</dbReference>
<feature type="domain" description="Response regulatory" evidence="3">
    <location>
        <begin position="8"/>
        <end position="124"/>
    </location>
</feature>
<dbReference type="PANTHER" id="PTHR44591:SF3">
    <property type="entry name" value="RESPONSE REGULATORY DOMAIN-CONTAINING PROTEIN"/>
    <property type="match status" value="1"/>
</dbReference>
<keyword evidence="1 2" id="KW-0597">Phosphoprotein</keyword>
<dbReference type="PANTHER" id="PTHR44591">
    <property type="entry name" value="STRESS RESPONSE REGULATOR PROTEIN 1"/>
    <property type="match status" value="1"/>
</dbReference>